<dbReference type="STRING" id="229203.SAMN05444338_10161"/>
<gene>
    <name evidence="2" type="ORF">SAMN05444338_10161</name>
</gene>
<keyword evidence="3" id="KW-1185">Reference proteome</keyword>
<evidence type="ECO:0000256" key="1">
    <source>
        <dbReference type="SAM" id="SignalP"/>
    </source>
</evidence>
<reference evidence="3" key="1">
    <citation type="submission" date="2016-10" db="EMBL/GenBank/DDBJ databases">
        <authorList>
            <person name="Varghese N."/>
            <person name="Submissions S."/>
        </authorList>
    </citation>
    <scope>NUCLEOTIDE SEQUENCE [LARGE SCALE GENOMIC DNA]</scope>
    <source>
        <strain evidence="3">DSM 15718</strain>
    </source>
</reference>
<dbReference type="Proteomes" id="UP000198569">
    <property type="component" value="Unassembled WGS sequence"/>
</dbReference>
<dbReference type="AlphaFoldDB" id="A0A1H2Q1I2"/>
<sequence length="183" mass="20542">MFMRKNQIKCVSKAVLVVITLLFSNKLLAQDQRVNSRSNADFWDNVQFGGGIGLGFGSGYTDISLTPSAIYNFNEYVALGLGAQYSYVSQKNYYNSHLYGGSIIALFNPIREIQLSAELEELRVNINPNDSSLSSEQFWNTGLFLGAGYRTANVTMGVRYNVLQDDSKNVYSDAFMPFVRVYF</sequence>
<evidence type="ECO:0008006" key="4">
    <source>
        <dbReference type="Google" id="ProtNLM"/>
    </source>
</evidence>
<evidence type="ECO:0000313" key="3">
    <source>
        <dbReference type="Proteomes" id="UP000198569"/>
    </source>
</evidence>
<dbReference type="SUPFAM" id="SSF56935">
    <property type="entry name" value="Porins"/>
    <property type="match status" value="1"/>
</dbReference>
<evidence type="ECO:0000313" key="2">
    <source>
        <dbReference type="EMBL" id="SDW00983.1"/>
    </source>
</evidence>
<dbReference type="OrthoDB" id="1160493at2"/>
<accession>A0A1H2Q1I2</accession>
<dbReference type="Gene3D" id="2.40.160.60">
    <property type="entry name" value="Outer membrane protein transport protein (OMPP1/FadL/TodX)"/>
    <property type="match status" value="1"/>
</dbReference>
<keyword evidence="1" id="KW-0732">Signal</keyword>
<organism evidence="2 3">
    <name type="scientific">Flavobacterium degerlachei</name>
    <dbReference type="NCBI Taxonomy" id="229203"/>
    <lineage>
        <taxon>Bacteria</taxon>
        <taxon>Pseudomonadati</taxon>
        <taxon>Bacteroidota</taxon>
        <taxon>Flavobacteriia</taxon>
        <taxon>Flavobacteriales</taxon>
        <taxon>Flavobacteriaceae</taxon>
        <taxon>Flavobacterium</taxon>
    </lineage>
</organism>
<feature type="chain" id="PRO_5011725069" description="Alpha-ketoglutarate decarboxylase" evidence="1">
    <location>
        <begin position="30"/>
        <end position="183"/>
    </location>
</feature>
<proteinExistence type="predicted"/>
<dbReference type="RefSeq" id="WP_091429084.1">
    <property type="nucleotide sequence ID" value="NZ_FNMV01000001.1"/>
</dbReference>
<name>A0A1H2Q1I2_9FLAO</name>
<protein>
    <recommendedName>
        <fullName evidence="4">Alpha-ketoglutarate decarboxylase</fullName>
    </recommendedName>
</protein>
<dbReference type="EMBL" id="FNMV01000001">
    <property type="protein sequence ID" value="SDW00983.1"/>
    <property type="molecule type" value="Genomic_DNA"/>
</dbReference>
<feature type="signal peptide" evidence="1">
    <location>
        <begin position="1"/>
        <end position="29"/>
    </location>
</feature>